<organism evidence="4 5">
    <name type="scientific">Marinibacterium profundimaris</name>
    <dbReference type="NCBI Taxonomy" id="1679460"/>
    <lineage>
        <taxon>Bacteria</taxon>
        <taxon>Pseudomonadati</taxon>
        <taxon>Pseudomonadota</taxon>
        <taxon>Alphaproteobacteria</taxon>
        <taxon>Rhodobacterales</taxon>
        <taxon>Paracoccaceae</taxon>
        <taxon>Marinibacterium</taxon>
    </lineage>
</organism>
<name>A0A225NR51_9RHOB</name>
<protein>
    <submittedName>
        <fullName evidence="4">Alanine acetyltransferase</fullName>
    </submittedName>
</protein>
<dbReference type="PANTHER" id="PTHR43420:SF44">
    <property type="entry name" value="ACETYLTRANSFERASE YPEA"/>
    <property type="match status" value="1"/>
</dbReference>
<dbReference type="PANTHER" id="PTHR43420">
    <property type="entry name" value="ACETYLTRANSFERASE"/>
    <property type="match status" value="1"/>
</dbReference>
<keyword evidence="2" id="KW-0012">Acyltransferase</keyword>
<dbReference type="InterPro" id="IPR000182">
    <property type="entry name" value="GNAT_dom"/>
</dbReference>
<accession>A0A225NR51</accession>
<dbReference type="InterPro" id="IPR050680">
    <property type="entry name" value="YpeA/RimI_acetyltransf"/>
</dbReference>
<dbReference type="AlphaFoldDB" id="A0A225NR51"/>
<comment type="caution">
    <text evidence="4">The sequence shown here is derived from an EMBL/GenBank/DDBJ whole genome shotgun (WGS) entry which is preliminary data.</text>
</comment>
<evidence type="ECO:0000256" key="1">
    <source>
        <dbReference type="ARBA" id="ARBA00022679"/>
    </source>
</evidence>
<reference evidence="4 5" key="1">
    <citation type="submission" date="2013-04" db="EMBL/GenBank/DDBJ databases">
        <title>Oceanicola sp. 22II1-22F33 Genome Sequencing.</title>
        <authorList>
            <person name="Lai Q."/>
            <person name="Li G."/>
            <person name="Shao Z."/>
        </authorList>
    </citation>
    <scope>NUCLEOTIDE SEQUENCE [LARGE SCALE GENOMIC DNA]</scope>
    <source>
        <strain evidence="4 5">22II1-22F33</strain>
    </source>
</reference>
<dbReference type="EMBL" id="AQQR01000004">
    <property type="protein sequence ID" value="OWU73687.1"/>
    <property type="molecule type" value="Genomic_DNA"/>
</dbReference>
<dbReference type="Pfam" id="PF00583">
    <property type="entry name" value="Acetyltransf_1"/>
    <property type="match status" value="1"/>
</dbReference>
<dbReference type="OrthoDB" id="9804026at2"/>
<dbReference type="Gene3D" id="3.40.630.30">
    <property type="match status" value="1"/>
</dbReference>
<proteinExistence type="predicted"/>
<dbReference type="CDD" id="cd04301">
    <property type="entry name" value="NAT_SF"/>
    <property type="match status" value="1"/>
</dbReference>
<sequence>MAALHALAFARSPARPWSEAEFRDLLGTTGTYAVGHAEAFAVARVIADEAELLTIATHPSRRRMGLARSMMTVWQREAIARGATRAFLEVAADNLAALRLYHACGYTEVGRRKNYYQRPGATSADALTMSRDLSN</sequence>
<evidence type="ECO:0000256" key="2">
    <source>
        <dbReference type="ARBA" id="ARBA00023315"/>
    </source>
</evidence>
<keyword evidence="5" id="KW-1185">Reference proteome</keyword>
<dbReference type="PROSITE" id="PS51186">
    <property type="entry name" value="GNAT"/>
    <property type="match status" value="1"/>
</dbReference>
<evidence type="ECO:0000313" key="4">
    <source>
        <dbReference type="EMBL" id="OWU73687.1"/>
    </source>
</evidence>
<gene>
    <name evidence="4" type="ORF">ATO3_11495</name>
</gene>
<dbReference type="SUPFAM" id="SSF55729">
    <property type="entry name" value="Acyl-CoA N-acyltransferases (Nat)"/>
    <property type="match status" value="1"/>
</dbReference>
<dbReference type="InterPro" id="IPR016181">
    <property type="entry name" value="Acyl_CoA_acyltransferase"/>
</dbReference>
<keyword evidence="1 4" id="KW-0808">Transferase</keyword>
<feature type="domain" description="N-acetyltransferase" evidence="3">
    <location>
        <begin position="1"/>
        <end position="134"/>
    </location>
</feature>
<evidence type="ECO:0000259" key="3">
    <source>
        <dbReference type="PROSITE" id="PS51186"/>
    </source>
</evidence>
<evidence type="ECO:0000313" key="5">
    <source>
        <dbReference type="Proteomes" id="UP000215377"/>
    </source>
</evidence>
<dbReference type="Proteomes" id="UP000215377">
    <property type="component" value="Unassembled WGS sequence"/>
</dbReference>
<dbReference type="GO" id="GO:0016747">
    <property type="term" value="F:acyltransferase activity, transferring groups other than amino-acyl groups"/>
    <property type="evidence" value="ECO:0007669"/>
    <property type="project" value="InterPro"/>
</dbReference>